<evidence type="ECO:0000256" key="4">
    <source>
        <dbReference type="ARBA" id="ARBA00023136"/>
    </source>
</evidence>
<dbReference type="InterPro" id="IPR003339">
    <property type="entry name" value="ABC/ECF_trnsptr_transmembrane"/>
</dbReference>
<feature type="transmembrane region" description="Helical" evidence="5">
    <location>
        <begin position="38"/>
        <end position="64"/>
    </location>
</feature>
<dbReference type="Proteomes" id="UP000008212">
    <property type="component" value="Chromosome"/>
</dbReference>
<evidence type="ECO:0000313" key="6">
    <source>
        <dbReference type="EMBL" id="AAS12114.1"/>
    </source>
</evidence>
<dbReference type="CDD" id="cd16914">
    <property type="entry name" value="EcfT"/>
    <property type="match status" value="1"/>
</dbReference>
<dbReference type="OrthoDB" id="3730291at2"/>
<proteinExistence type="predicted"/>
<keyword evidence="3 5" id="KW-1133">Transmembrane helix</keyword>
<dbReference type="Pfam" id="PF02361">
    <property type="entry name" value="CbiQ"/>
    <property type="match status" value="1"/>
</dbReference>
<dbReference type="PANTHER" id="PTHR33514">
    <property type="entry name" value="PROTEIN ABCI12, CHLOROPLASTIC"/>
    <property type="match status" value="1"/>
</dbReference>
<keyword evidence="2 5" id="KW-0812">Transmembrane</keyword>
<evidence type="ECO:0000256" key="1">
    <source>
        <dbReference type="ARBA" id="ARBA00004141"/>
    </source>
</evidence>
<dbReference type="KEGG" id="tde:TDE_1597"/>
<evidence type="ECO:0000313" key="7">
    <source>
        <dbReference type="Proteomes" id="UP000008212"/>
    </source>
</evidence>
<comment type="subcellular location">
    <subcellularLocation>
        <location evidence="1">Membrane</location>
        <topology evidence="1">Multi-pass membrane protein</topology>
    </subcellularLocation>
</comment>
<feature type="transmembrane region" description="Helical" evidence="5">
    <location>
        <begin position="76"/>
        <end position="97"/>
    </location>
</feature>
<keyword evidence="4 5" id="KW-0472">Membrane</keyword>
<organism evidence="6 7">
    <name type="scientific">Treponema denticola (strain ATCC 35405 / DSM 14222 / CIP 103919 / JCM 8153 / KCTC 15104)</name>
    <dbReference type="NCBI Taxonomy" id="243275"/>
    <lineage>
        <taxon>Bacteria</taxon>
        <taxon>Pseudomonadati</taxon>
        <taxon>Spirochaetota</taxon>
        <taxon>Spirochaetia</taxon>
        <taxon>Spirochaetales</taxon>
        <taxon>Treponemataceae</taxon>
        <taxon>Treponema</taxon>
    </lineage>
</organism>
<dbReference type="PaxDb" id="243275-TDE_1597"/>
<reference evidence="6 7" key="1">
    <citation type="journal article" date="2004" name="Proc. Natl. Acad. Sci. U.S.A.">
        <title>Comparison of the genome of the oral pathogen Treponema denticola with other spirochete genomes.</title>
        <authorList>
            <person name="Seshadri R."/>
            <person name="Myers G.S."/>
            <person name="Tettelin H."/>
            <person name="Eisen J.A."/>
            <person name="Heidelberg J.F."/>
            <person name="Dodson R.J."/>
            <person name="Davidsen T.M."/>
            <person name="DeBoy R.T."/>
            <person name="Fouts D.E."/>
            <person name="Haft D.H."/>
            <person name="Selengut J."/>
            <person name="Ren Q."/>
            <person name="Brinkac L.M."/>
            <person name="Madupu R."/>
            <person name="Kolonay J."/>
            <person name="Durkin S.A."/>
            <person name="Daugherty S.C."/>
            <person name="Shetty J."/>
            <person name="Shvartsbeyn A."/>
            <person name="Gebregeorgis E."/>
            <person name="Geer K."/>
            <person name="Tsegaye G."/>
            <person name="Malek J."/>
            <person name="Ayodeji B."/>
            <person name="Shatsman S."/>
            <person name="McLeod M.P."/>
            <person name="Smajs D."/>
            <person name="Howell J.K."/>
            <person name="Pal S."/>
            <person name="Amin A."/>
            <person name="Vashisth P."/>
            <person name="McNeill T.Z."/>
            <person name="Xiang Q."/>
            <person name="Sodergren E."/>
            <person name="Baca E."/>
            <person name="Weinstock G.M."/>
            <person name="Norris S.J."/>
            <person name="Fraser C.M."/>
            <person name="Paulsen I.T."/>
        </authorList>
    </citation>
    <scope>NUCLEOTIDE SEQUENCE [LARGE SCALE GENOMIC DNA]</scope>
    <source>
        <strain evidence="7">ATCC 35405 / DSM 14222 / CIP 103919 / JCM 8153 / KCTC 15104</strain>
    </source>
</reference>
<feature type="transmembrane region" description="Helical" evidence="5">
    <location>
        <begin position="208"/>
        <end position="228"/>
    </location>
</feature>
<keyword evidence="7" id="KW-1185">Reference proteome</keyword>
<sequence length="235" mass="26829">MFKRCKRYGIKYDPRIKLLQVLLVSVFVFTLPGKKYEILLFLSVFIFAIMSGINKTAVKFLFVYSGLFIAAEISPLFIATTIHYFLLCFVTILFAATNLMRTAEISEILATLQNMKIPYYINIPLAVILRFFPTIKQDIVCIKQGIKTRGIDVSLLGVLKHPCKMYEMMLIPFLMRMLSTATELAASVETRGLGVSGKKTSYREVRFGMLDILLLIIMLVFYTAVVVMKIKNIEF</sequence>
<evidence type="ECO:0000256" key="2">
    <source>
        <dbReference type="ARBA" id="ARBA00022692"/>
    </source>
</evidence>
<dbReference type="RefSeq" id="WP_002679272.1">
    <property type="nucleotide sequence ID" value="NC_002967.9"/>
</dbReference>
<dbReference type="GeneID" id="2739794"/>
<dbReference type="AlphaFoldDB" id="Q73MB2"/>
<name>Q73MB2_TREDE</name>
<dbReference type="HOGENOM" id="CLU_076847_2_0_12"/>
<gene>
    <name evidence="6" type="ordered locus">TDE_1597</name>
</gene>
<dbReference type="eggNOG" id="COG0619">
    <property type="taxonomic scope" value="Bacteria"/>
</dbReference>
<dbReference type="PANTHER" id="PTHR33514:SF13">
    <property type="entry name" value="PROTEIN ABCI12, CHLOROPLASTIC"/>
    <property type="match status" value="1"/>
</dbReference>
<dbReference type="GO" id="GO:0005886">
    <property type="term" value="C:plasma membrane"/>
    <property type="evidence" value="ECO:0007669"/>
    <property type="project" value="TreeGrafter"/>
</dbReference>
<accession>Q73MB2</accession>
<protein>
    <submittedName>
        <fullName evidence="6">Transporter, putative</fullName>
    </submittedName>
</protein>
<dbReference type="STRING" id="243275.TDE_1597"/>
<evidence type="ECO:0000256" key="5">
    <source>
        <dbReference type="SAM" id="Phobius"/>
    </source>
</evidence>
<dbReference type="EMBL" id="AE017226">
    <property type="protein sequence ID" value="AAS12114.1"/>
    <property type="molecule type" value="Genomic_DNA"/>
</dbReference>
<evidence type="ECO:0000256" key="3">
    <source>
        <dbReference type="ARBA" id="ARBA00022989"/>
    </source>
</evidence>
<dbReference type="PATRIC" id="fig|243275.7.peg.1527"/>